<dbReference type="Proteomes" id="UP000093925">
    <property type="component" value="Unassembled WGS sequence"/>
</dbReference>
<evidence type="ECO:0000256" key="1">
    <source>
        <dbReference type="SAM" id="MobiDB-lite"/>
    </source>
</evidence>
<organism evidence="2 3">
    <name type="scientific">Mycobacterium asiaticum</name>
    <dbReference type="NCBI Taxonomy" id="1790"/>
    <lineage>
        <taxon>Bacteria</taxon>
        <taxon>Bacillati</taxon>
        <taxon>Actinomycetota</taxon>
        <taxon>Actinomycetes</taxon>
        <taxon>Mycobacteriales</taxon>
        <taxon>Mycobacteriaceae</taxon>
        <taxon>Mycobacterium</taxon>
    </lineage>
</organism>
<dbReference type="AlphaFoldDB" id="A0A1A3KPV9"/>
<gene>
    <name evidence="2" type="ORF">A5640_10545</name>
</gene>
<feature type="region of interest" description="Disordered" evidence="1">
    <location>
        <begin position="1"/>
        <end position="22"/>
    </location>
</feature>
<evidence type="ECO:0000313" key="3">
    <source>
        <dbReference type="Proteomes" id="UP000093925"/>
    </source>
</evidence>
<evidence type="ECO:0000313" key="2">
    <source>
        <dbReference type="EMBL" id="OBJ86413.1"/>
    </source>
</evidence>
<proteinExistence type="predicted"/>
<dbReference type="RefSeq" id="WP_065139759.1">
    <property type="nucleotide sequence ID" value="NZ_LZLM01000059.1"/>
</dbReference>
<reference evidence="2 3" key="1">
    <citation type="submission" date="2016-06" db="EMBL/GenBank/DDBJ databases">
        <authorList>
            <person name="Kjaerup R.B."/>
            <person name="Dalgaard T.S."/>
            <person name="Juul-Madsen H.R."/>
        </authorList>
    </citation>
    <scope>NUCLEOTIDE SEQUENCE [LARGE SCALE GENOMIC DNA]</scope>
    <source>
        <strain evidence="2 3">1276495.2</strain>
    </source>
</reference>
<accession>A0A1A3KPV9</accession>
<sequence>MGTPTFDISGHPANRARRTSADGEIQRHRLDVFAVRPDDVLQTTGGWLFDRAMAGWQVNVMLPGGSGDGGGSDDRSLRILGVQVLDLESELDPSAPLSQSLAVSGEAFIAHECLREKMRKAMGNRLVEVALWGQGWPLGIDRALARTEYQLSAAARAFKGQALRAAGIAFQAIDPIETLFTDSAWLG</sequence>
<name>A0A1A3KPV9_MYCAS</name>
<comment type="caution">
    <text evidence="2">The sequence shown here is derived from an EMBL/GenBank/DDBJ whole genome shotgun (WGS) entry which is preliminary data.</text>
</comment>
<dbReference type="EMBL" id="LZLM01000059">
    <property type="protein sequence ID" value="OBJ86413.1"/>
    <property type="molecule type" value="Genomic_DNA"/>
</dbReference>
<protein>
    <submittedName>
        <fullName evidence="2">Uncharacterized protein</fullName>
    </submittedName>
</protein>